<sequence length="263" mass="30325">MGFKDTQDYERYTCLTGGRPDEKLPPLDFQARGHFLIFFLGTKLINTEWYCPPRPWRGLVPMARGYQRDPVRLHVVNGREPSWPRSVQTARLSTHDLASGSVHNQVDYKSAVRLVQLFNKHSPDMPPKVGEELRDMLVSGAFRHTEDSLEQPIRHQLSKEMFDAVNNKPKWFNITYERWFILVGVYGVKKLRQECQGIVDAVLTRCGEELDKSLTYKRGPDDSKPHVTALITQLSDTAAKQQKLQKEIDHLRLVVEELSAARR</sequence>
<organism evidence="1 2">
    <name type="scientific">Fusarium tjaetaba</name>
    <dbReference type="NCBI Taxonomy" id="1567544"/>
    <lineage>
        <taxon>Eukaryota</taxon>
        <taxon>Fungi</taxon>
        <taxon>Dikarya</taxon>
        <taxon>Ascomycota</taxon>
        <taxon>Pezizomycotina</taxon>
        <taxon>Sordariomycetes</taxon>
        <taxon>Hypocreomycetidae</taxon>
        <taxon>Hypocreales</taxon>
        <taxon>Nectriaceae</taxon>
        <taxon>Fusarium</taxon>
        <taxon>Fusarium fujikuroi species complex</taxon>
    </lineage>
</organism>
<reference evidence="1 2" key="1">
    <citation type="submission" date="2020-05" db="EMBL/GenBank/DDBJ databases">
        <title>Identification and distribution of gene clusters putatively required for synthesis of sphingolipid metabolism inhibitors in phylogenetically diverse species of the filamentous fungus Fusarium.</title>
        <authorList>
            <person name="Kim H.-S."/>
            <person name="Busman M."/>
            <person name="Brown D.W."/>
            <person name="Divon H."/>
            <person name="Uhlig S."/>
            <person name="Proctor R.H."/>
        </authorList>
    </citation>
    <scope>NUCLEOTIDE SEQUENCE [LARGE SCALE GENOMIC DNA]</scope>
    <source>
        <strain evidence="1 2">NRRL 66243</strain>
    </source>
</reference>
<dbReference type="GeneID" id="59301409"/>
<proteinExistence type="predicted"/>
<keyword evidence="2" id="KW-1185">Reference proteome</keyword>
<dbReference type="EMBL" id="JAAQRI010000059">
    <property type="protein sequence ID" value="KAF5644209.1"/>
    <property type="molecule type" value="Genomic_DNA"/>
</dbReference>
<evidence type="ECO:0000313" key="1">
    <source>
        <dbReference type="EMBL" id="KAF5644209.1"/>
    </source>
</evidence>
<evidence type="ECO:0000313" key="2">
    <source>
        <dbReference type="Proteomes" id="UP000530670"/>
    </source>
</evidence>
<comment type="caution">
    <text evidence="1">The sequence shown here is derived from an EMBL/GenBank/DDBJ whole genome shotgun (WGS) entry which is preliminary data.</text>
</comment>
<dbReference type="RefSeq" id="XP_037210015.1">
    <property type="nucleotide sequence ID" value="XM_037349139.1"/>
</dbReference>
<protein>
    <submittedName>
        <fullName evidence="1">Uncharacterized protein</fullName>
    </submittedName>
</protein>
<dbReference type="AlphaFoldDB" id="A0A8H5W441"/>
<dbReference type="Proteomes" id="UP000530670">
    <property type="component" value="Unassembled WGS sequence"/>
</dbReference>
<gene>
    <name evidence="1" type="ORF">FTJAE_2899</name>
</gene>
<name>A0A8H5W441_9HYPO</name>
<accession>A0A8H5W441</accession>
<dbReference type="OrthoDB" id="4970011at2759"/>